<keyword evidence="3" id="KW-1185">Reference proteome</keyword>
<reference evidence="2" key="1">
    <citation type="submission" date="2022-11" db="EMBL/GenBank/DDBJ databases">
        <title>Centuries of genome instability and evolution in soft-shell clam transmissible cancer (bioRxiv).</title>
        <authorList>
            <person name="Hart S.F.M."/>
            <person name="Yonemitsu M.A."/>
            <person name="Giersch R.M."/>
            <person name="Beal B.F."/>
            <person name="Arriagada G."/>
            <person name="Davis B.W."/>
            <person name="Ostrander E.A."/>
            <person name="Goff S.P."/>
            <person name="Metzger M.J."/>
        </authorList>
    </citation>
    <scope>NUCLEOTIDE SEQUENCE</scope>
    <source>
        <strain evidence="2">MELC-2E11</strain>
        <tissue evidence="2">Siphon/mantle</tissue>
    </source>
</reference>
<evidence type="ECO:0000313" key="2">
    <source>
        <dbReference type="EMBL" id="WAR11208.1"/>
    </source>
</evidence>
<name>A0ABY7EMK2_MYAAR</name>
<evidence type="ECO:0000256" key="1">
    <source>
        <dbReference type="SAM" id="MobiDB-lite"/>
    </source>
</evidence>
<feature type="compositionally biased region" description="Low complexity" evidence="1">
    <location>
        <begin position="562"/>
        <end position="572"/>
    </location>
</feature>
<organism evidence="2 3">
    <name type="scientific">Mya arenaria</name>
    <name type="common">Soft-shell clam</name>
    <dbReference type="NCBI Taxonomy" id="6604"/>
    <lineage>
        <taxon>Eukaryota</taxon>
        <taxon>Metazoa</taxon>
        <taxon>Spiralia</taxon>
        <taxon>Lophotrochozoa</taxon>
        <taxon>Mollusca</taxon>
        <taxon>Bivalvia</taxon>
        <taxon>Autobranchia</taxon>
        <taxon>Heteroconchia</taxon>
        <taxon>Euheterodonta</taxon>
        <taxon>Imparidentia</taxon>
        <taxon>Neoheterodontei</taxon>
        <taxon>Myida</taxon>
        <taxon>Myoidea</taxon>
        <taxon>Myidae</taxon>
        <taxon>Mya</taxon>
    </lineage>
</organism>
<gene>
    <name evidence="2" type="ORF">MAR_036284</name>
</gene>
<protein>
    <submittedName>
        <fullName evidence="2">Uncharacterized protein</fullName>
    </submittedName>
</protein>
<dbReference type="EMBL" id="CP111018">
    <property type="protein sequence ID" value="WAR11208.1"/>
    <property type="molecule type" value="Genomic_DNA"/>
</dbReference>
<dbReference type="Proteomes" id="UP001164746">
    <property type="component" value="Chromosome 7"/>
</dbReference>
<accession>A0ABY7EMK2</accession>
<sequence>MDDGSPVNIRSLHCFVFPAFDIGQCCNSYASYAFGKQYARRPLKRSKSEDIIIPRVKIRKDLLENQRNIEERIAHLENLEKTASARNDVYVESEASQFLSYSYLQKRANDILTWCQKEMNANNDNELCPDKILVAAKRPHSAVLQKFKALEQVEDFKSNIAVFIGSDDDLFVDFSCEHLQSAIICRIQPTDRTSSDERDIKRETWGYLCQASNLTNDNITAHIDNVLERVVLEKLARAAKALPKQRKSTEGIITEVKKLFTVTKVQMPNWLKEWEPDSESVAARNKLEQISAKVLSFPEVFACDVSNECITVMIRRENASQIGDLRKKLNVFGLLNEEFNIHVAEIKQLADDKFRSGDRIQVRGSKKGGTLGCFAKLKKETDDQPKTVVITARHVVNVNDTDSKELEVNQETLGKVMENKEEADERVLDIEIGEVTAPQSKCDTYFRRENGDKGFAELYEPSPSELVNQRVHLWGARTSPGAAKLSNFKLSASDAGEYMFIAMSNDKNVLAKEGDSGAMVLMERYPKDSPNMYAIGTLVGEVHHYPIDDRPTETGKEKVPESEQPSSSLLEGPEVKARPMQAIANEKLYAVVPIKKGFDQLSKKHRGSLTLFTSSDQQ</sequence>
<evidence type="ECO:0000313" key="3">
    <source>
        <dbReference type="Proteomes" id="UP001164746"/>
    </source>
</evidence>
<proteinExistence type="predicted"/>
<feature type="region of interest" description="Disordered" evidence="1">
    <location>
        <begin position="547"/>
        <end position="577"/>
    </location>
</feature>
<feature type="compositionally biased region" description="Basic and acidic residues" evidence="1">
    <location>
        <begin position="547"/>
        <end position="561"/>
    </location>
</feature>